<keyword evidence="2" id="KW-0503">Monooxygenase</keyword>
<evidence type="ECO:0000256" key="2">
    <source>
        <dbReference type="ARBA" id="ARBA00023033"/>
    </source>
</evidence>
<evidence type="ECO:0000313" key="5">
    <source>
        <dbReference type="EMBL" id="SNY59298.1"/>
    </source>
</evidence>
<accession>A0A285JG90</accession>
<keyword evidence="1" id="KW-0560">Oxidoreductase</keyword>
<evidence type="ECO:0000256" key="1">
    <source>
        <dbReference type="ARBA" id="ARBA00023002"/>
    </source>
</evidence>
<organism evidence="5 6">
    <name type="scientific">Pseudooceanicola antarcticus</name>
    <dbReference type="NCBI Taxonomy" id="1247613"/>
    <lineage>
        <taxon>Bacteria</taxon>
        <taxon>Pseudomonadati</taxon>
        <taxon>Pseudomonadota</taxon>
        <taxon>Alphaproteobacteria</taxon>
        <taxon>Rhodobacterales</taxon>
        <taxon>Paracoccaceae</taxon>
        <taxon>Pseudooceanicola</taxon>
    </lineage>
</organism>
<dbReference type="GO" id="GO:0004497">
    <property type="term" value="F:monooxygenase activity"/>
    <property type="evidence" value="ECO:0007669"/>
    <property type="project" value="UniProtKB-KW"/>
</dbReference>
<dbReference type="NCBIfam" id="NF005313">
    <property type="entry name" value="PRK06847.1"/>
    <property type="match status" value="1"/>
</dbReference>
<protein>
    <submittedName>
        <fullName evidence="5">2-polyprenyl-6-methoxyphenol hydroxylase</fullName>
    </submittedName>
</protein>
<keyword evidence="7" id="KW-1185">Reference proteome</keyword>
<dbReference type="AlphaFoldDB" id="A0A285JG90"/>
<dbReference type="Proteomes" id="UP000231655">
    <property type="component" value="Unassembled WGS sequence"/>
</dbReference>
<dbReference type="RefSeq" id="WP_097147413.1">
    <property type="nucleotide sequence ID" value="NZ_OBEA01000009.1"/>
</dbReference>
<sequence>MASARRVLIIGGGFSGMSAAIMLARGGIETDLVEIDAGWRSYGAGISLHGATLRVFQQLGILDDFKREGAATDGLIVRMPHNDQEIVTLPTPPMPGTGLPGNAAIMRPALAAILSKTTRAAGVSVKLGHSFETIEQDAEGVTVTFTDGTSGRYDAVIGADGLYSKTRTTLMPDAPKPAYVGQAVWRAELPTPEGLNSLNMWLGDGLKVGINPVSEGRSYMFITEDRPNNDWIEEADLLPAMKAMLDRFPSPILTAVKEALSEESKLIYRPLEKLLLPQPWHVGRVMLIGDAVHATTPHLGAGACIGMEDGVVLAEELMREGTVAEAFARHEARRWERCNMVVENSARLSEIEVQRGDQGEHNAIMGRSMMALTEPV</sequence>
<dbReference type="PANTHER" id="PTHR13789:SF309">
    <property type="entry name" value="PUTATIVE (AFU_ORTHOLOGUE AFUA_6G14510)-RELATED"/>
    <property type="match status" value="1"/>
</dbReference>
<evidence type="ECO:0000313" key="4">
    <source>
        <dbReference type="EMBL" id="PJE26385.1"/>
    </source>
</evidence>
<dbReference type="PRINTS" id="PR00420">
    <property type="entry name" value="RNGMNOXGNASE"/>
</dbReference>
<dbReference type="InterPro" id="IPR050493">
    <property type="entry name" value="FAD-dep_Monooxygenase_BioMet"/>
</dbReference>
<dbReference type="SUPFAM" id="SSF51905">
    <property type="entry name" value="FAD/NAD(P)-binding domain"/>
    <property type="match status" value="1"/>
</dbReference>
<evidence type="ECO:0000313" key="7">
    <source>
        <dbReference type="Proteomes" id="UP000231702"/>
    </source>
</evidence>
<dbReference type="EMBL" id="OBEA01000009">
    <property type="protein sequence ID" value="SNY59298.1"/>
    <property type="molecule type" value="Genomic_DNA"/>
</dbReference>
<dbReference type="Pfam" id="PF01494">
    <property type="entry name" value="FAD_binding_3"/>
    <property type="match status" value="1"/>
</dbReference>
<dbReference type="PANTHER" id="PTHR13789">
    <property type="entry name" value="MONOOXYGENASE"/>
    <property type="match status" value="1"/>
</dbReference>
<evidence type="ECO:0000313" key="6">
    <source>
        <dbReference type="Proteomes" id="UP000231655"/>
    </source>
</evidence>
<evidence type="ECO:0000259" key="3">
    <source>
        <dbReference type="Pfam" id="PF01494"/>
    </source>
</evidence>
<reference evidence="5 6" key="1">
    <citation type="submission" date="2017-09" db="EMBL/GenBank/DDBJ databases">
        <authorList>
            <person name="Ehlers B."/>
            <person name="Leendertz F.H."/>
        </authorList>
    </citation>
    <scope>NUCLEOTIDE SEQUENCE [LARGE SCALE GENOMIC DNA]</scope>
    <source>
        <strain evidence="5 6">CGMCC 1.12662</strain>
    </source>
</reference>
<feature type="domain" description="FAD-binding" evidence="3">
    <location>
        <begin position="6"/>
        <end position="319"/>
    </location>
</feature>
<reference evidence="4 7" key="2">
    <citation type="journal article" date="2018" name="Int. J. Syst. Evol. Microbiol.">
        <title>Pseudooceanicola lipolyticus sp. nov., a marine alphaproteobacterium, reclassification of Oceanicola flagellatus as Pseudooceanicola flagellatus comb. nov. and emended description of the genus Pseudooceanicola.</title>
        <authorList>
            <person name="Huang M.-M."/>
            <person name="Guo L.-L."/>
            <person name="Wu Y.-H."/>
            <person name="Lai Q.-L."/>
            <person name="Shao Z.-Z."/>
            <person name="Wang C.-S."/>
            <person name="Wu M."/>
            <person name="Xu X.-W."/>
        </authorList>
    </citation>
    <scope>NUCLEOTIDE SEQUENCE [LARGE SCALE GENOMIC DNA]</scope>
    <source>
        <strain evidence="4 7">Ar-45</strain>
    </source>
</reference>
<dbReference type="EMBL" id="PGTD01000022">
    <property type="protein sequence ID" value="PJE26385.1"/>
    <property type="molecule type" value="Genomic_DNA"/>
</dbReference>
<dbReference type="Gene3D" id="3.50.50.60">
    <property type="entry name" value="FAD/NAD(P)-binding domain"/>
    <property type="match status" value="1"/>
</dbReference>
<dbReference type="InterPro" id="IPR002938">
    <property type="entry name" value="FAD-bd"/>
</dbReference>
<gene>
    <name evidence="4" type="ORF">CVM39_17705</name>
    <name evidence="5" type="ORF">SAMN06297129_3726</name>
</gene>
<dbReference type="OrthoDB" id="4230779at2"/>
<dbReference type="InterPro" id="IPR036188">
    <property type="entry name" value="FAD/NAD-bd_sf"/>
</dbReference>
<name>A0A285JG90_9RHOB</name>
<proteinExistence type="predicted"/>
<dbReference type="Proteomes" id="UP000231702">
    <property type="component" value="Unassembled WGS sequence"/>
</dbReference>
<dbReference type="GO" id="GO:0071949">
    <property type="term" value="F:FAD binding"/>
    <property type="evidence" value="ECO:0007669"/>
    <property type="project" value="InterPro"/>
</dbReference>